<keyword evidence="2" id="KW-1185">Reference proteome</keyword>
<comment type="caution">
    <text evidence="1">The sequence shown here is derived from an EMBL/GenBank/DDBJ whole genome shotgun (WGS) entry which is preliminary data.</text>
</comment>
<evidence type="ECO:0000313" key="2">
    <source>
        <dbReference type="Proteomes" id="UP001306668"/>
    </source>
</evidence>
<proteinExistence type="predicted"/>
<organism evidence="1 2">
    <name type="scientific">Stenotrophomonas sepilia</name>
    <dbReference type="NCBI Taxonomy" id="2860290"/>
    <lineage>
        <taxon>Bacteria</taxon>
        <taxon>Pseudomonadati</taxon>
        <taxon>Pseudomonadota</taxon>
        <taxon>Gammaproteobacteria</taxon>
        <taxon>Lysobacterales</taxon>
        <taxon>Lysobacteraceae</taxon>
        <taxon>Stenotrophomonas</taxon>
        <taxon>Stenotrophomonas maltophilia group</taxon>
    </lineage>
</organism>
<protein>
    <submittedName>
        <fullName evidence="1">Uncharacterized protein</fullName>
    </submittedName>
</protein>
<dbReference type="EMBL" id="BTRJ01000002">
    <property type="protein sequence ID" value="GMR26050.1"/>
    <property type="molecule type" value="Genomic_DNA"/>
</dbReference>
<reference evidence="2" key="1">
    <citation type="submission" date="2023-07" db="EMBL/GenBank/DDBJ databases">
        <title>Genome sequence of Stenotrophomonas sp. Alg010 isolated from Sargassum waste.</title>
        <authorList>
            <person name="Mohapatra"/>
            <person name="B.R."/>
        </authorList>
    </citation>
    <scope>NUCLEOTIDE SEQUENCE [LARGE SCALE GENOMIC DNA]</scope>
    <source>
        <strain evidence="2">Alg010</strain>
    </source>
</reference>
<gene>
    <name evidence="1" type="ORF">STENOSP10_02690</name>
</gene>
<dbReference type="Proteomes" id="UP001306668">
    <property type="component" value="Unassembled WGS sequence"/>
</dbReference>
<name>A0ABQ6Q769_9GAMM</name>
<sequence length="212" mass="22925">MSILNLLLTRDHLVVAVDTLAEDAFTGAHSAGAKLLLIPQHNLVFATRGSTQFFLRIYELALQASFRTDFTIEQLSAELGLVVDRLWPNYEKAAGEAGLPIEQLGTELVLGGWSTKNDRMIATAYAKSSSERPCVVQQIGGQLASPGEPLKAVTPSMAQTDLLAHARLQANYLNEQVRRRVAGGRLLVGFLQKGQAVAKICGAFRSLASISH</sequence>
<accession>A0ABQ6Q769</accession>
<dbReference type="RefSeq" id="WP_338167385.1">
    <property type="nucleotide sequence ID" value="NZ_BTRJ01000002.1"/>
</dbReference>
<evidence type="ECO:0000313" key="1">
    <source>
        <dbReference type="EMBL" id="GMR26050.1"/>
    </source>
</evidence>